<keyword evidence="1" id="KW-0812">Transmembrane</keyword>
<organism evidence="2 3">
    <name type="scientific">Lizard adenovirus 2</name>
    <dbReference type="NCBI Taxonomy" id="874272"/>
    <lineage>
        <taxon>Viruses</taxon>
        <taxon>Varidnaviria</taxon>
        <taxon>Bamfordvirae</taxon>
        <taxon>Preplasmiviricota</taxon>
        <taxon>Polisuviricotina</taxon>
        <taxon>Pharingeaviricetes</taxon>
        <taxon>Rowavirales</taxon>
        <taxon>Adenoviridae</taxon>
        <taxon>Barthadenovirus</taxon>
        <taxon>Barthadenovirus lacertae</taxon>
        <taxon>Lizard atadenovirus A</taxon>
    </lineage>
</organism>
<dbReference type="Proteomes" id="UP000133496">
    <property type="component" value="Segment"/>
</dbReference>
<dbReference type="KEGG" id="vg:20041339"/>
<dbReference type="OrthoDB" id="23094at10239"/>
<dbReference type="RefSeq" id="YP_009051649.1">
    <property type="nucleotide sequence ID" value="NC_024684.1"/>
</dbReference>
<feature type="transmembrane region" description="Helical" evidence="1">
    <location>
        <begin position="250"/>
        <end position="275"/>
    </location>
</feature>
<evidence type="ECO:0000313" key="2">
    <source>
        <dbReference type="EMBL" id="AII22558.1"/>
    </source>
</evidence>
<evidence type="ECO:0000313" key="3">
    <source>
        <dbReference type="Proteomes" id="UP000133496"/>
    </source>
</evidence>
<keyword evidence="1" id="KW-0472">Membrane</keyword>
<sequence length="355" mass="39879">MFCPNAAGSCEGYFTNDKCFVGGAVRNRRPRAATARRRKRVPAVRRRTDALRSAVRELIREIKPRPHRRRREKPAVRNGRYQHLQTSAPTERVRRFERDSHRPPPVDRVVMIDRESVWKGAQVPQPQPMPMWVPPWMGNWQQTVHLGPHVEQNVPVLPPTEVAREPEEAQIFKDARDVEERNYLPRRPADGEADRDVAVRHRWTFDKVVRFLERIPSRGRKLILTGLFGTGVGVVLDLLLGSPLNLTGRLIRLIISLIPGGSLIINTIDGLGYLLGKFQDNPLQITYDPGFQNLANAVQQNLPQGSAQALIQAAEQQLGEGFMRSVAAALSFLVANAPTAVPAALPLAMVRPFRG</sequence>
<proteinExistence type="predicted"/>
<protein>
    <submittedName>
        <fullName evidence="2">p32K</fullName>
    </submittedName>
</protein>
<keyword evidence="1" id="KW-1133">Transmembrane helix</keyword>
<name>A0A076FTA2_9ADEN</name>
<reference evidence="2 3" key="1">
    <citation type="journal article" date="2014" name="J. Virol.">
        <title>Molecular characterization of a lizard adenovirus reveals the first atadenovirus with two fiber genes and the first adenovirus with either one short or three long fibers per penton.</title>
        <authorList>
            <person name="Penzes J.J."/>
            <person name="Menendez-Conejero R."/>
            <person name="Condezo G.N."/>
            <person name="Ball I."/>
            <person name="Papp T."/>
            <person name="Doszpoly A."/>
            <person name="Paradela A."/>
            <person name="Perez-Berna A.J."/>
            <person name="Lopez-Sanz M."/>
            <person name="Nguyen T.H."/>
            <person name="van Raaij M.J."/>
            <person name="Marschang R.E."/>
            <person name="Harrach B."/>
            <person name="Benko M."/>
            <person name="San Martin C."/>
        </authorList>
    </citation>
    <scope>NUCLEOTIDE SEQUENCE [LARGE SCALE GENOMIC DNA]</scope>
    <source>
        <strain evidence="2">23-06</strain>
    </source>
</reference>
<dbReference type="GeneID" id="20041339"/>
<dbReference type="EMBL" id="KJ156523">
    <property type="protein sequence ID" value="AII22558.1"/>
    <property type="molecule type" value="Genomic_DNA"/>
</dbReference>
<feature type="transmembrane region" description="Helical" evidence="1">
    <location>
        <begin position="222"/>
        <end position="244"/>
    </location>
</feature>
<accession>A0A076FTA2</accession>
<keyword evidence="3" id="KW-1185">Reference proteome</keyword>
<evidence type="ECO:0000256" key="1">
    <source>
        <dbReference type="SAM" id="Phobius"/>
    </source>
</evidence>